<name>A0A5B7CT49_PORTR</name>
<organism evidence="1 2">
    <name type="scientific">Portunus trituberculatus</name>
    <name type="common">Swimming crab</name>
    <name type="synonym">Neptunus trituberculatus</name>
    <dbReference type="NCBI Taxonomy" id="210409"/>
    <lineage>
        <taxon>Eukaryota</taxon>
        <taxon>Metazoa</taxon>
        <taxon>Ecdysozoa</taxon>
        <taxon>Arthropoda</taxon>
        <taxon>Crustacea</taxon>
        <taxon>Multicrustacea</taxon>
        <taxon>Malacostraca</taxon>
        <taxon>Eumalacostraca</taxon>
        <taxon>Eucarida</taxon>
        <taxon>Decapoda</taxon>
        <taxon>Pleocyemata</taxon>
        <taxon>Brachyura</taxon>
        <taxon>Eubrachyura</taxon>
        <taxon>Portunoidea</taxon>
        <taxon>Portunidae</taxon>
        <taxon>Portuninae</taxon>
        <taxon>Portunus</taxon>
    </lineage>
</organism>
<sequence>MEVLPRGFCYQNHHHHHHHHLHLHLHHHHYHHYQVSIGFLFPHVTHTGLDDHLLGLEITVNTYRQPHAKTGK</sequence>
<comment type="caution">
    <text evidence="1">The sequence shown here is derived from an EMBL/GenBank/DDBJ whole genome shotgun (WGS) entry which is preliminary data.</text>
</comment>
<keyword evidence="2" id="KW-1185">Reference proteome</keyword>
<evidence type="ECO:0000313" key="1">
    <source>
        <dbReference type="EMBL" id="MPC12061.1"/>
    </source>
</evidence>
<accession>A0A5B7CT49</accession>
<gene>
    <name evidence="1" type="ORF">E2C01_004738</name>
</gene>
<proteinExistence type="predicted"/>
<protein>
    <submittedName>
        <fullName evidence="1">Uncharacterized protein</fullName>
    </submittedName>
</protein>
<dbReference type="AlphaFoldDB" id="A0A5B7CT49"/>
<reference evidence="1 2" key="1">
    <citation type="submission" date="2019-05" db="EMBL/GenBank/DDBJ databases">
        <title>Another draft genome of Portunus trituberculatus and its Hox gene families provides insights of decapod evolution.</title>
        <authorList>
            <person name="Jeong J.-H."/>
            <person name="Song I."/>
            <person name="Kim S."/>
            <person name="Choi T."/>
            <person name="Kim D."/>
            <person name="Ryu S."/>
            <person name="Kim W."/>
        </authorList>
    </citation>
    <scope>NUCLEOTIDE SEQUENCE [LARGE SCALE GENOMIC DNA]</scope>
    <source>
        <tissue evidence="1">Muscle</tissue>
    </source>
</reference>
<dbReference type="EMBL" id="VSRR010000195">
    <property type="protein sequence ID" value="MPC12061.1"/>
    <property type="molecule type" value="Genomic_DNA"/>
</dbReference>
<dbReference type="Proteomes" id="UP000324222">
    <property type="component" value="Unassembled WGS sequence"/>
</dbReference>
<evidence type="ECO:0000313" key="2">
    <source>
        <dbReference type="Proteomes" id="UP000324222"/>
    </source>
</evidence>